<dbReference type="GeneID" id="63693266"/>
<dbReference type="RefSeq" id="XP_040641652.1">
    <property type="nucleotide sequence ID" value="XM_040778142.1"/>
</dbReference>
<keyword evidence="1" id="KW-0472">Membrane</keyword>
<evidence type="ECO:0000313" key="2">
    <source>
        <dbReference type="EMBL" id="EYE97964.1"/>
    </source>
</evidence>
<organism evidence="2 3">
    <name type="scientific">Aspergillus ruber (strain CBS 135680)</name>
    <dbReference type="NCBI Taxonomy" id="1388766"/>
    <lineage>
        <taxon>Eukaryota</taxon>
        <taxon>Fungi</taxon>
        <taxon>Dikarya</taxon>
        <taxon>Ascomycota</taxon>
        <taxon>Pezizomycotina</taxon>
        <taxon>Eurotiomycetes</taxon>
        <taxon>Eurotiomycetidae</taxon>
        <taxon>Eurotiales</taxon>
        <taxon>Aspergillaceae</taxon>
        <taxon>Aspergillus</taxon>
        <taxon>Aspergillus subgen. Aspergillus</taxon>
    </lineage>
</organism>
<reference evidence="3" key="1">
    <citation type="journal article" date="2014" name="Nat. Commun.">
        <title>Genomic adaptations of the halophilic Dead Sea filamentous fungus Eurotium rubrum.</title>
        <authorList>
            <person name="Kis-Papo T."/>
            <person name="Weig A.R."/>
            <person name="Riley R."/>
            <person name="Persoh D."/>
            <person name="Salamov A."/>
            <person name="Sun H."/>
            <person name="Lipzen A."/>
            <person name="Wasser S.P."/>
            <person name="Rambold G."/>
            <person name="Grigoriev I.V."/>
            <person name="Nevo E."/>
        </authorList>
    </citation>
    <scope>NUCLEOTIDE SEQUENCE [LARGE SCALE GENOMIC DNA]</scope>
    <source>
        <strain evidence="3">CBS 135680</strain>
    </source>
</reference>
<gene>
    <name evidence="2" type="ORF">EURHEDRAFT_264480</name>
</gene>
<evidence type="ECO:0000313" key="3">
    <source>
        <dbReference type="Proteomes" id="UP000019804"/>
    </source>
</evidence>
<name>A0A017SMW6_ASPRC</name>
<dbReference type="EMBL" id="KK088414">
    <property type="protein sequence ID" value="EYE97964.1"/>
    <property type="molecule type" value="Genomic_DNA"/>
</dbReference>
<feature type="transmembrane region" description="Helical" evidence="1">
    <location>
        <begin position="57"/>
        <end position="78"/>
    </location>
</feature>
<dbReference type="Proteomes" id="UP000019804">
    <property type="component" value="Unassembled WGS sequence"/>
</dbReference>
<proteinExistence type="predicted"/>
<keyword evidence="1" id="KW-1133">Transmembrane helix</keyword>
<dbReference type="AlphaFoldDB" id="A0A017SMW6"/>
<keyword evidence="3" id="KW-1185">Reference proteome</keyword>
<evidence type="ECO:0000256" key="1">
    <source>
        <dbReference type="SAM" id="Phobius"/>
    </source>
</evidence>
<accession>A0A017SMW6</accession>
<dbReference type="HOGENOM" id="CLU_2072648_0_0_1"/>
<protein>
    <submittedName>
        <fullName evidence="2">Uncharacterized protein</fullName>
    </submittedName>
</protein>
<keyword evidence="1" id="KW-0812">Transmembrane</keyword>
<sequence length="118" mass="13878">MVKPREAARRCRSSASCWRRPHQSWSYIITWVRRGERKAKMSRQGKSAWMQNTTKKFWGLSLFIVIFEPFRLCFHYLLTCMILRTPSARTSHFRILHHTPGVNIAPLVLEAIDATALY</sequence>